<name>A0A371HKU9_MUCPR</name>
<sequence>HEFSLSTEEVIFKWFEYLDPRISRDVLGSIIRRLGQDEVISAKTDSISAKPDQASLHGPVAQGSLNSFSTHSIESIISLSLSPFEVVHGAALVFLSIEEVQLKPSLISLYRDHIGSISAKSNSISCRDDYSPSLEDLLKQLATSNLEFQQTMSSSNMQFQQSMNATIQDLKTQGNASVVTLRSGKALPHPASQQLLRSADADSELDADSQALQQRKTIPLSFPN</sequence>
<dbReference type="Proteomes" id="UP000257109">
    <property type="component" value="Unassembled WGS sequence"/>
</dbReference>
<feature type="non-terminal residue" evidence="1">
    <location>
        <position position="224"/>
    </location>
</feature>
<protein>
    <submittedName>
        <fullName evidence="1">Uncharacterized protein</fullName>
    </submittedName>
</protein>
<gene>
    <name evidence="1" type="ORF">CR513_13059</name>
</gene>
<keyword evidence="2" id="KW-1185">Reference proteome</keyword>
<comment type="caution">
    <text evidence="1">The sequence shown here is derived from an EMBL/GenBank/DDBJ whole genome shotgun (WGS) entry which is preliminary data.</text>
</comment>
<evidence type="ECO:0000313" key="2">
    <source>
        <dbReference type="Proteomes" id="UP000257109"/>
    </source>
</evidence>
<reference evidence="1" key="1">
    <citation type="submission" date="2018-05" db="EMBL/GenBank/DDBJ databases">
        <title>Draft genome of Mucuna pruriens seed.</title>
        <authorList>
            <person name="Nnadi N.E."/>
            <person name="Vos R."/>
            <person name="Hasami M.H."/>
            <person name="Devisetty U.K."/>
            <person name="Aguiy J.C."/>
        </authorList>
    </citation>
    <scope>NUCLEOTIDE SEQUENCE [LARGE SCALE GENOMIC DNA]</scope>
    <source>
        <strain evidence="1">JCA_2017</strain>
    </source>
</reference>
<proteinExistence type="predicted"/>
<organism evidence="1 2">
    <name type="scientific">Mucuna pruriens</name>
    <name type="common">Velvet bean</name>
    <name type="synonym">Dolichos pruriens</name>
    <dbReference type="NCBI Taxonomy" id="157652"/>
    <lineage>
        <taxon>Eukaryota</taxon>
        <taxon>Viridiplantae</taxon>
        <taxon>Streptophyta</taxon>
        <taxon>Embryophyta</taxon>
        <taxon>Tracheophyta</taxon>
        <taxon>Spermatophyta</taxon>
        <taxon>Magnoliopsida</taxon>
        <taxon>eudicotyledons</taxon>
        <taxon>Gunneridae</taxon>
        <taxon>Pentapetalae</taxon>
        <taxon>rosids</taxon>
        <taxon>fabids</taxon>
        <taxon>Fabales</taxon>
        <taxon>Fabaceae</taxon>
        <taxon>Papilionoideae</taxon>
        <taxon>50 kb inversion clade</taxon>
        <taxon>NPAAA clade</taxon>
        <taxon>indigoferoid/millettioid clade</taxon>
        <taxon>Phaseoleae</taxon>
        <taxon>Mucuna</taxon>
    </lineage>
</organism>
<evidence type="ECO:0000313" key="1">
    <source>
        <dbReference type="EMBL" id="RDY03364.1"/>
    </source>
</evidence>
<dbReference type="EMBL" id="QJKJ01002319">
    <property type="protein sequence ID" value="RDY03364.1"/>
    <property type="molecule type" value="Genomic_DNA"/>
</dbReference>
<feature type="non-terminal residue" evidence="1">
    <location>
        <position position="1"/>
    </location>
</feature>
<dbReference type="AlphaFoldDB" id="A0A371HKU9"/>
<accession>A0A371HKU9</accession>